<feature type="region of interest" description="Disordered" evidence="1">
    <location>
        <begin position="67"/>
        <end position="89"/>
    </location>
</feature>
<proteinExistence type="predicted"/>
<reference evidence="2" key="1">
    <citation type="submission" date="2017-07" db="EMBL/GenBank/DDBJ databases">
        <authorList>
            <person name="Mikheyev A."/>
            <person name="Grau M."/>
        </authorList>
    </citation>
    <scope>NUCLEOTIDE SEQUENCE</scope>
    <source>
        <tissue evidence="2">Venom_gland</tissue>
    </source>
</reference>
<organism evidence="2">
    <name type="scientific">Micrurus corallinus</name>
    <name type="common">Brazilian coral snake</name>
    <dbReference type="NCBI Taxonomy" id="54390"/>
    <lineage>
        <taxon>Eukaryota</taxon>
        <taxon>Metazoa</taxon>
        <taxon>Chordata</taxon>
        <taxon>Craniata</taxon>
        <taxon>Vertebrata</taxon>
        <taxon>Euteleostomi</taxon>
        <taxon>Lepidosauria</taxon>
        <taxon>Squamata</taxon>
        <taxon>Bifurcata</taxon>
        <taxon>Unidentata</taxon>
        <taxon>Episquamata</taxon>
        <taxon>Toxicofera</taxon>
        <taxon>Serpentes</taxon>
        <taxon>Colubroidea</taxon>
        <taxon>Elapidae</taxon>
        <taxon>Elapinae</taxon>
        <taxon>Micrurus</taxon>
    </lineage>
</organism>
<reference evidence="2" key="2">
    <citation type="submission" date="2017-11" db="EMBL/GenBank/DDBJ databases">
        <title>Coralsnake Venomics: Analyses of Venom Gland Transcriptomes and Proteomes of Six Brazilian Taxa.</title>
        <authorList>
            <person name="Aird S.D."/>
            <person name="Jorge da Silva N."/>
            <person name="Qiu L."/>
            <person name="Villar-Briones A."/>
            <person name="Aparecida-Saddi V."/>
            <person name="Campos-Telles M.P."/>
            <person name="Grau M."/>
            <person name="Mikheyev A.S."/>
        </authorList>
    </citation>
    <scope>NUCLEOTIDE SEQUENCE</scope>
    <source>
        <tissue evidence="2">Venom_gland</tissue>
    </source>
</reference>
<protein>
    <submittedName>
        <fullName evidence="2">Uncharacterized protein</fullName>
    </submittedName>
</protein>
<evidence type="ECO:0000256" key="1">
    <source>
        <dbReference type="SAM" id="MobiDB-lite"/>
    </source>
</evidence>
<feature type="compositionally biased region" description="Acidic residues" evidence="1">
    <location>
        <begin position="73"/>
        <end position="82"/>
    </location>
</feature>
<evidence type="ECO:0000313" key="2">
    <source>
        <dbReference type="EMBL" id="LAA65379.1"/>
    </source>
</evidence>
<name>A0A2D4H085_MICCO</name>
<feature type="region of interest" description="Disordered" evidence="1">
    <location>
        <begin position="31"/>
        <end position="52"/>
    </location>
</feature>
<accession>A0A2D4H085</accession>
<dbReference type="EMBL" id="IACJ01164509">
    <property type="protein sequence ID" value="LAA65379.1"/>
    <property type="molecule type" value="Transcribed_RNA"/>
</dbReference>
<dbReference type="AlphaFoldDB" id="A0A2D4H085"/>
<sequence length="123" mass="13785">MAVGILHTVLPCPGAFNIFIRCLVQGYQERVESSQAHHRPKSEKADQNLQSRPWSFFQRTQKTDLQGFQGDVDNVEGEDVDGEERQGKDEEVEITVVPLSHTVSYPGTMMIETLHTVVANTAM</sequence>